<evidence type="ECO:0000313" key="3">
    <source>
        <dbReference type="Proteomes" id="UP000190648"/>
    </source>
</evidence>
<protein>
    <submittedName>
        <fullName evidence="2">Uncharacterized protein</fullName>
    </submittedName>
</protein>
<organism evidence="2 3">
    <name type="scientific">Patagioenas fasciata monilis</name>
    <dbReference type="NCBI Taxonomy" id="372326"/>
    <lineage>
        <taxon>Eukaryota</taxon>
        <taxon>Metazoa</taxon>
        <taxon>Chordata</taxon>
        <taxon>Craniata</taxon>
        <taxon>Vertebrata</taxon>
        <taxon>Euteleostomi</taxon>
        <taxon>Archelosauria</taxon>
        <taxon>Archosauria</taxon>
        <taxon>Dinosauria</taxon>
        <taxon>Saurischia</taxon>
        <taxon>Theropoda</taxon>
        <taxon>Coelurosauria</taxon>
        <taxon>Aves</taxon>
        <taxon>Neognathae</taxon>
        <taxon>Neoaves</taxon>
        <taxon>Columbimorphae</taxon>
        <taxon>Columbiformes</taxon>
        <taxon>Columbidae</taxon>
        <taxon>Patagioenas</taxon>
    </lineage>
</organism>
<comment type="caution">
    <text evidence="2">The sequence shown here is derived from an EMBL/GenBank/DDBJ whole genome shotgun (WGS) entry which is preliminary data.</text>
</comment>
<evidence type="ECO:0000256" key="1">
    <source>
        <dbReference type="SAM" id="MobiDB-lite"/>
    </source>
</evidence>
<sequence length="66" mass="7515">MCKDYGNYVRQKQISSDWSSNLDLLEFKMGRKAAETTHHINNTVGPGTATERKVMSQDISQRSQEP</sequence>
<name>A0A1V4JXM0_PATFA</name>
<dbReference type="Proteomes" id="UP000190648">
    <property type="component" value="Unassembled WGS sequence"/>
</dbReference>
<gene>
    <name evidence="2" type="ORF">AV530_007337</name>
</gene>
<feature type="compositionally biased region" description="Polar residues" evidence="1">
    <location>
        <begin position="57"/>
        <end position="66"/>
    </location>
</feature>
<dbReference type="STRING" id="372326.A0A1V4JXM0"/>
<feature type="region of interest" description="Disordered" evidence="1">
    <location>
        <begin position="37"/>
        <end position="66"/>
    </location>
</feature>
<reference evidence="2 3" key="1">
    <citation type="submission" date="2016-02" db="EMBL/GenBank/DDBJ databases">
        <title>Band-tailed pigeon sequencing and assembly.</title>
        <authorList>
            <person name="Soares A.E."/>
            <person name="Novak B.J."/>
            <person name="Rice E.S."/>
            <person name="O'Connell B."/>
            <person name="Chang D."/>
            <person name="Weber S."/>
            <person name="Shapiro B."/>
        </authorList>
    </citation>
    <scope>NUCLEOTIDE SEQUENCE [LARGE SCALE GENOMIC DNA]</scope>
    <source>
        <strain evidence="2">BTP2013</strain>
        <tissue evidence="2">Blood</tissue>
    </source>
</reference>
<dbReference type="AlphaFoldDB" id="A0A1V4JXM0"/>
<evidence type="ECO:0000313" key="2">
    <source>
        <dbReference type="EMBL" id="OPJ76884.1"/>
    </source>
</evidence>
<keyword evidence="3" id="KW-1185">Reference proteome</keyword>
<dbReference type="EMBL" id="LSYS01005497">
    <property type="protein sequence ID" value="OPJ76884.1"/>
    <property type="molecule type" value="Genomic_DNA"/>
</dbReference>
<proteinExistence type="predicted"/>
<accession>A0A1V4JXM0</accession>